<dbReference type="EMBL" id="KK784950">
    <property type="protein sequence ID" value="KDO58334.1"/>
    <property type="molecule type" value="Genomic_DNA"/>
</dbReference>
<dbReference type="PROSITE" id="PS50082">
    <property type="entry name" value="WD_REPEATS_2"/>
    <property type="match status" value="1"/>
</dbReference>
<dbReference type="Gene3D" id="2.130.10.10">
    <property type="entry name" value="YVTN repeat-like/Quinoprotein amine dehydrogenase"/>
    <property type="match status" value="1"/>
</dbReference>
<evidence type="ECO:0000256" key="1">
    <source>
        <dbReference type="PROSITE-ProRule" id="PRU00221"/>
    </source>
</evidence>
<feature type="non-terminal residue" evidence="2">
    <location>
        <position position="75"/>
    </location>
</feature>
<dbReference type="SUPFAM" id="SSF50978">
    <property type="entry name" value="WD40 repeat-like"/>
    <property type="match status" value="1"/>
</dbReference>
<dbReference type="InterPro" id="IPR036322">
    <property type="entry name" value="WD40_repeat_dom_sf"/>
</dbReference>
<dbReference type="InterPro" id="IPR045145">
    <property type="entry name" value="PTHR15271"/>
</dbReference>
<dbReference type="STRING" id="2711.A0A067ET36"/>
<evidence type="ECO:0000313" key="3">
    <source>
        <dbReference type="Proteomes" id="UP000027120"/>
    </source>
</evidence>
<organism evidence="2 3">
    <name type="scientific">Citrus sinensis</name>
    <name type="common">Sweet orange</name>
    <name type="synonym">Citrus aurantium var. sinensis</name>
    <dbReference type="NCBI Taxonomy" id="2711"/>
    <lineage>
        <taxon>Eukaryota</taxon>
        <taxon>Viridiplantae</taxon>
        <taxon>Streptophyta</taxon>
        <taxon>Embryophyta</taxon>
        <taxon>Tracheophyta</taxon>
        <taxon>Spermatophyta</taxon>
        <taxon>Magnoliopsida</taxon>
        <taxon>eudicotyledons</taxon>
        <taxon>Gunneridae</taxon>
        <taxon>Pentapetalae</taxon>
        <taxon>rosids</taxon>
        <taxon>malvids</taxon>
        <taxon>Sapindales</taxon>
        <taxon>Rutaceae</taxon>
        <taxon>Aurantioideae</taxon>
        <taxon>Citrus</taxon>
    </lineage>
</organism>
<proteinExistence type="predicted"/>
<dbReference type="PANTHER" id="PTHR15271">
    <property type="entry name" value="CHROMATIN ASSEMBLY FACTOR 1 SUBUNIT B"/>
    <property type="match status" value="1"/>
</dbReference>
<name>A0A067ET36_CITSI</name>
<gene>
    <name evidence="2" type="ORF">CISIN_1g0100512mg</name>
</gene>
<dbReference type="InterPro" id="IPR001680">
    <property type="entry name" value="WD40_rpt"/>
</dbReference>
<keyword evidence="1" id="KW-0853">WD repeat</keyword>
<dbReference type="Proteomes" id="UP000027120">
    <property type="component" value="Unassembled WGS sequence"/>
</dbReference>
<evidence type="ECO:0000313" key="2">
    <source>
        <dbReference type="EMBL" id="KDO58334.1"/>
    </source>
</evidence>
<feature type="repeat" description="WD" evidence="1">
    <location>
        <begin position="16"/>
        <end position="50"/>
    </location>
</feature>
<sequence length="75" mass="8272">MKGGTLQINWHDTKPVLTLDFHPISGLLATGGADYDIKIWLINSGEKQKKIPTASYQNSLSYHGSAINILRFSPC</sequence>
<protein>
    <submittedName>
        <fullName evidence="2">Uncharacterized protein</fullName>
    </submittedName>
</protein>
<accession>A0A067ET36</accession>
<dbReference type="InterPro" id="IPR015943">
    <property type="entry name" value="WD40/YVTN_repeat-like_dom_sf"/>
</dbReference>
<dbReference type="PANTHER" id="PTHR15271:SF4">
    <property type="entry name" value="CHROMATIN ASSEMBLY FACTOR 1 SUBUNIT B"/>
    <property type="match status" value="1"/>
</dbReference>
<dbReference type="AlphaFoldDB" id="A0A067ET36"/>
<reference evidence="2 3" key="1">
    <citation type="submission" date="2014-04" db="EMBL/GenBank/DDBJ databases">
        <authorList>
            <consortium name="International Citrus Genome Consortium"/>
            <person name="Gmitter F."/>
            <person name="Chen C."/>
            <person name="Farmerie W."/>
            <person name="Harkins T."/>
            <person name="Desany B."/>
            <person name="Mohiuddin M."/>
            <person name="Kodira C."/>
            <person name="Borodovsky M."/>
            <person name="Lomsadze A."/>
            <person name="Burns P."/>
            <person name="Jenkins J."/>
            <person name="Prochnik S."/>
            <person name="Shu S."/>
            <person name="Chapman J."/>
            <person name="Pitluck S."/>
            <person name="Schmutz J."/>
            <person name="Rokhsar D."/>
        </authorList>
    </citation>
    <scope>NUCLEOTIDE SEQUENCE</scope>
</reference>
<keyword evidence="3" id="KW-1185">Reference proteome</keyword>
<dbReference type="Pfam" id="PF00400">
    <property type="entry name" value="WD40"/>
    <property type="match status" value="1"/>
</dbReference>
<dbReference type="GO" id="GO:0006335">
    <property type="term" value="P:DNA replication-dependent chromatin assembly"/>
    <property type="evidence" value="ECO:0007669"/>
    <property type="project" value="InterPro"/>
</dbReference>